<evidence type="ECO:0000256" key="2">
    <source>
        <dbReference type="SAM" id="SignalP"/>
    </source>
</evidence>
<reference evidence="3" key="1">
    <citation type="submission" date="2021-01" db="EMBL/GenBank/DDBJ databases">
        <authorList>
            <person name="Corre E."/>
            <person name="Pelletier E."/>
            <person name="Niang G."/>
            <person name="Scheremetjew M."/>
            <person name="Finn R."/>
            <person name="Kale V."/>
            <person name="Holt S."/>
            <person name="Cochrane G."/>
            <person name="Meng A."/>
            <person name="Brown T."/>
            <person name="Cohen L."/>
        </authorList>
    </citation>
    <scope>NUCLEOTIDE SEQUENCE</scope>
    <source>
        <strain evidence="3">CCMP1756</strain>
    </source>
</reference>
<feature type="region of interest" description="Disordered" evidence="1">
    <location>
        <begin position="54"/>
        <end position="89"/>
    </location>
</feature>
<feature type="compositionally biased region" description="Pro residues" evidence="1">
    <location>
        <begin position="64"/>
        <end position="79"/>
    </location>
</feature>
<evidence type="ECO:0000313" key="5">
    <source>
        <dbReference type="Proteomes" id="UP000789595"/>
    </source>
</evidence>
<dbReference type="Proteomes" id="UP000789595">
    <property type="component" value="Unassembled WGS sequence"/>
</dbReference>
<proteinExistence type="predicted"/>
<dbReference type="AlphaFoldDB" id="A0A7S3ZJZ3"/>
<name>A0A7S3ZJZ3_9STRA</name>
<keyword evidence="2" id="KW-0732">Signal</keyword>
<dbReference type="EMBL" id="HBIW01001012">
    <property type="protein sequence ID" value="CAE0685431.1"/>
    <property type="molecule type" value="Transcribed_RNA"/>
</dbReference>
<organism evidence="3">
    <name type="scientific">Pelagomonas calceolata</name>
    <dbReference type="NCBI Taxonomy" id="35677"/>
    <lineage>
        <taxon>Eukaryota</taxon>
        <taxon>Sar</taxon>
        <taxon>Stramenopiles</taxon>
        <taxon>Ochrophyta</taxon>
        <taxon>Pelagophyceae</taxon>
        <taxon>Pelagomonadales</taxon>
        <taxon>Pelagomonadaceae</taxon>
        <taxon>Pelagomonas</taxon>
    </lineage>
</organism>
<accession>A0A7S3ZJZ3</accession>
<feature type="chain" id="PRO_5036403963" evidence="2">
    <location>
        <begin position="21"/>
        <end position="524"/>
    </location>
</feature>
<evidence type="ECO:0000313" key="4">
    <source>
        <dbReference type="EMBL" id="CAH0370618.1"/>
    </source>
</evidence>
<keyword evidence="5" id="KW-1185">Reference proteome</keyword>
<gene>
    <name evidence="3" type="ORF">PCAL00307_LOCUS865</name>
    <name evidence="4" type="ORF">PECAL_3P05140</name>
</gene>
<sequence>MRKPWLWLLAAAAAAQHTKPVSDAEALVALTGLFRRAPAKAAALVDAARRAAGHAAAAAERRPPPAPQAPPPPARPAATPPRSTNRSRFSWRDAQLSFRTCMNGTTPEVRQDRYAYWASSSALGNALNGWMHIFLYALASGRQPVAGKGAGPELLCGTHGAFICGIPYRSNGWVTSQSHRGIDGDWTPSEHIVHQGPLVWYRYMGASTSTKRGGKGTDRRRIVQCYGQALRCPSRKLDGESCLMVRAMQLLLPGSRLRPEFSSAALVEARRRWRGSIEEFQQVTAPRDWSHGDLVFYDPPLREDMDTRWEGGLHVRLQPPKLEGHQNDADFDTFIQRLTNASFVDPLPKDFRRPSTKLWSCSAASARTHAEHVGVTSITSSFLATDTKGLCNAARAALLARNSSHQIACMDMAPVHLTRQTDHRPVSKGTDDGLDGHQAVILDWYLLQRSRWLAPVARSNWQCHHGARRDDTHGVDKPGASFYGWALAAAGLVPLGPRWPRVNCGCRVDSDKISVFALPRREQG</sequence>
<feature type="signal peptide" evidence="2">
    <location>
        <begin position="1"/>
        <end position="20"/>
    </location>
</feature>
<reference evidence="4" key="2">
    <citation type="submission" date="2021-11" db="EMBL/GenBank/DDBJ databases">
        <authorList>
            <consortium name="Genoscope - CEA"/>
            <person name="William W."/>
        </authorList>
    </citation>
    <scope>NUCLEOTIDE SEQUENCE</scope>
</reference>
<evidence type="ECO:0000256" key="1">
    <source>
        <dbReference type="SAM" id="MobiDB-lite"/>
    </source>
</evidence>
<protein>
    <submittedName>
        <fullName evidence="3">Uncharacterized protein</fullName>
    </submittedName>
</protein>
<dbReference type="EMBL" id="CAKKNE010000003">
    <property type="protein sequence ID" value="CAH0370618.1"/>
    <property type="molecule type" value="Genomic_DNA"/>
</dbReference>
<evidence type="ECO:0000313" key="3">
    <source>
        <dbReference type="EMBL" id="CAE0685431.1"/>
    </source>
</evidence>
<dbReference type="OrthoDB" id="10597885at2759"/>